<proteinExistence type="predicted"/>
<gene>
    <name evidence="2" type="ORF">BCR35DRAFT_333245</name>
</gene>
<sequence length="604" mass="64625">MKNQSTDELHVELRNILGGPNPSPDAFIPRLHALELRRLRALEHTTLFANDSELSEEEKQFVKEVHAKLKHPEQARLFEAIDILWRCLAVEQNLTRKDAAGARSSLKHFAADEVLTPEAPQLDRLALFRRHEERRTTSLEIGQPLKWEKTDKDTLRRLSVAYVGLVAALVTAVEDYVTRRIEEAQQPSQPSQPSQGSESLPTPSPTSPLTEEVHSPHRDRIRAPTTRSASQSPSQSRKRSAEAMEAGPAERRASSPVAQTELGDAMDLDMHGEVGDALGEWVNADDSPTRQEKSALAMDVEGADVLPFAAPALAPIPANDPSSSHDDDDFAATQPPQKLVHQPLLSKLGMAAKINAEKLAAEKEAKRQAEKDQKAAAKLRSAQASTSAVPPPRPVGPSASTILMPPPPAVSSDPPSTQLQPQPQPQPSSAPQSSQKSGSGEDSGEASTSQELPPAAQSTRPPPPATSPPHPSSSAPGTSTQVLVPATQSSNESQESSAQPLTQAVAPYYTTDESQEKDEAAGTQPREDSRDVTSSLEYVTTDGEEPVAPASVAASTGKEEKQTGKRKSFGDLEGEATSGPEDEEAMKEVGAALAENGSSSHSNE</sequence>
<feature type="compositionally biased region" description="Low complexity" evidence="1">
    <location>
        <begin position="429"/>
        <end position="438"/>
    </location>
</feature>
<evidence type="ECO:0000256" key="1">
    <source>
        <dbReference type="SAM" id="MobiDB-lite"/>
    </source>
</evidence>
<dbReference type="Proteomes" id="UP000193467">
    <property type="component" value="Unassembled WGS sequence"/>
</dbReference>
<feature type="compositionally biased region" description="Polar residues" evidence="1">
    <location>
        <begin position="225"/>
        <end position="235"/>
    </location>
</feature>
<feature type="compositionally biased region" description="Low complexity" evidence="1">
    <location>
        <begin position="311"/>
        <end position="321"/>
    </location>
</feature>
<feature type="compositionally biased region" description="Basic and acidic residues" evidence="1">
    <location>
        <begin position="211"/>
        <end position="222"/>
    </location>
</feature>
<feature type="compositionally biased region" description="Basic and acidic residues" evidence="1">
    <location>
        <begin position="517"/>
        <end position="531"/>
    </location>
</feature>
<accession>A0A1Y2EW46</accession>
<dbReference type="EMBL" id="MCGR01000039">
    <property type="protein sequence ID" value="ORY75045.1"/>
    <property type="molecule type" value="Genomic_DNA"/>
</dbReference>
<feature type="region of interest" description="Disordered" evidence="1">
    <location>
        <begin position="360"/>
        <end position="604"/>
    </location>
</feature>
<feature type="compositionally biased region" description="Low complexity" evidence="1">
    <location>
        <begin position="185"/>
        <end position="201"/>
    </location>
</feature>
<evidence type="ECO:0000313" key="3">
    <source>
        <dbReference type="Proteomes" id="UP000193467"/>
    </source>
</evidence>
<feature type="compositionally biased region" description="Low complexity" evidence="1">
    <location>
        <begin position="488"/>
        <end position="497"/>
    </location>
</feature>
<feature type="region of interest" description="Disordered" evidence="1">
    <location>
        <begin position="311"/>
        <end position="343"/>
    </location>
</feature>
<comment type="caution">
    <text evidence="2">The sequence shown here is derived from an EMBL/GenBank/DDBJ whole genome shotgun (WGS) entry which is preliminary data.</text>
</comment>
<feature type="compositionally biased region" description="Pro residues" evidence="1">
    <location>
        <begin position="460"/>
        <end position="471"/>
    </location>
</feature>
<evidence type="ECO:0000313" key="2">
    <source>
        <dbReference type="EMBL" id="ORY75045.1"/>
    </source>
</evidence>
<reference evidence="2 3" key="1">
    <citation type="submission" date="2016-07" db="EMBL/GenBank/DDBJ databases">
        <title>Pervasive Adenine N6-methylation of Active Genes in Fungi.</title>
        <authorList>
            <consortium name="DOE Joint Genome Institute"/>
            <person name="Mondo S.J."/>
            <person name="Dannebaum R.O."/>
            <person name="Kuo R.C."/>
            <person name="Labutti K."/>
            <person name="Haridas S."/>
            <person name="Kuo A."/>
            <person name="Salamov A."/>
            <person name="Ahrendt S.R."/>
            <person name="Lipzen A."/>
            <person name="Sullivan W."/>
            <person name="Andreopoulos W.B."/>
            <person name="Clum A."/>
            <person name="Lindquist E."/>
            <person name="Daum C."/>
            <person name="Ramamoorthy G.K."/>
            <person name="Gryganskyi A."/>
            <person name="Culley D."/>
            <person name="Magnuson J.K."/>
            <person name="James T.Y."/>
            <person name="O'Malley M.A."/>
            <person name="Stajich J.E."/>
            <person name="Spatafora J.W."/>
            <person name="Visel A."/>
            <person name="Grigoriev I.V."/>
        </authorList>
    </citation>
    <scope>NUCLEOTIDE SEQUENCE [LARGE SCALE GENOMIC DNA]</scope>
    <source>
        <strain evidence="2 3">62-1032</strain>
    </source>
</reference>
<feature type="compositionally biased region" description="Low complexity" evidence="1">
    <location>
        <begin position="410"/>
        <end position="421"/>
    </location>
</feature>
<feature type="region of interest" description="Disordered" evidence="1">
    <location>
        <begin position="183"/>
        <end position="257"/>
    </location>
</feature>
<name>A0A1Y2EW46_9BASI</name>
<feature type="compositionally biased region" description="Basic and acidic residues" evidence="1">
    <location>
        <begin position="360"/>
        <end position="375"/>
    </location>
</feature>
<keyword evidence="3" id="KW-1185">Reference proteome</keyword>
<dbReference type="AlphaFoldDB" id="A0A1Y2EW46"/>
<protein>
    <submittedName>
        <fullName evidence="2">Uncharacterized protein</fullName>
    </submittedName>
</protein>
<dbReference type="InParanoid" id="A0A1Y2EW46"/>
<organism evidence="2 3">
    <name type="scientific">Leucosporidium creatinivorum</name>
    <dbReference type="NCBI Taxonomy" id="106004"/>
    <lineage>
        <taxon>Eukaryota</taxon>
        <taxon>Fungi</taxon>
        <taxon>Dikarya</taxon>
        <taxon>Basidiomycota</taxon>
        <taxon>Pucciniomycotina</taxon>
        <taxon>Microbotryomycetes</taxon>
        <taxon>Leucosporidiales</taxon>
        <taxon>Leucosporidium</taxon>
    </lineage>
</organism>